<accession>M1DRW1</accession>
<name>M1DRW1_SOLTU</name>
<dbReference type="eggNOG" id="ENOG502R85F">
    <property type="taxonomic scope" value="Eukaryota"/>
</dbReference>
<proteinExistence type="predicted"/>
<feature type="region of interest" description="Disordered" evidence="1">
    <location>
        <begin position="129"/>
        <end position="150"/>
    </location>
</feature>
<feature type="compositionally biased region" description="Polar residues" evidence="1">
    <location>
        <begin position="132"/>
        <end position="148"/>
    </location>
</feature>
<feature type="region of interest" description="Disordered" evidence="1">
    <location>
        <begin position="235"/>
        <end position="273"/>
    </location>
</feature>
<feature type="compositionally biased region" description="Basic and acidic residues" evidence="1">
    <location>
        <begin position="182"/>
        <end position="195"/>
    </location>
</feature>
<dbReference type="PaxDb" id="4113-PGSC0003DMT400093399"/>
<feature type="compositionally biased region" description="Basic and acidic residues" evidence="1">
    <location>
        <begin position="264"/>
        <end position="273"/>
    </location>
</feature>
<keyword evidence="3" id="KW-1185">Reference proteome</keyword>
<dbReference type="InParanoid" id="M1DRW1"/>
<reference evidence="3" key="1">
    <citation type="journal article" date="2011" name="Nature">
        <title>Genome sequence and analysis of the tuber crop potato.</title>
        <authorList>
            <consortium name="The Potato Genome Sequencing Consortium"/>
        </authorList>
    </citation>
    <scope>NUCLEOTIDE SEQUENCE [LARGE SCALE GENOMIC DNA]</scope>
    <source>
        <strain evidence="3">cv. DM1-3 516 R44</strain>
    </source>
</reference>
<dbReference type="Proteomes" id="UP000011115">
    <property type="component" value="Unassembled WGS sequence"/>
</dbReference>
<dbReference type="HOGENOM" id="CLU_080577_0_0_1"/>
<evidence type="ECO:0000313" key="3">
    <source>
        <dbReference type="Proteomes" id="UP000011115"/>
    </source>
</evidence>
<evidence type="ECO:0000256" key="1">
    <source>
        <dbReference type="SAM" id="MobiDB-lite"/>
    </source>
</evidence>
<organism evidence="2 3">
    <name type="scientific">Solanum tuberosum</name>
    <name type="common">Potato</name>
    <dbReference type="NCBI Taxonomy" id="4113"/>
    <lineage>
        <taxon>Eukaryota</taxon>
        <taxon>Viridiplantae</taxon>
        <taxon>Streptophyta</taxon>
        <taxon>Embryophyta</taxon>
        <taxon>Tracheophyta</taxon>
        <taxon>Spermatophyta</taxon>
        <taxon>Magnoliopsida</taxon>
        <taxon>eudicotyledons</taxon>
        <taxon>Gunneridae</taxon>
        <taxon>Pentapetalae</taxon>
        <taxon>asterids</taxon>
        <taxon>lamiids</taxon>
        <taxon>Solanales</taxon>
        <taxon>Solanaceae</taxon>
        <taxon>Solanoideae</taxon>
        <taxon>Solaneae</taxon>
        <taxon>Solanum</taxon>
    </lineage>
</organism>
<evidence type="ECO:0000313" key="2">
    <source>
        <dbReference type="EnsemblPlants" id="PGSC0003DMT400093399"/>
    </source>
</evidence>
<protein>
    <submittedName>
        <fullName evidence="2">Uncharacterized protein</fullName>
    </submittedName>
</protein>
<dbReference type="Gramene" id="PGSC0003DMT400093399">
    <property type="protein sequence ID" value="PGSC0003DMT400093399"/>
    <property type="gene ID" value="PGSC0003DMG400042970"/>
</dbReference>
<feature type="compositionally biased region" description="Acidic residues" evidence="1">
    <location>
        <begin position="249"/>
        <end position="263"/>
    </location>
</feature>
<reference evidence="2" key="2">
    <citation type="submission" date="2015-06" db="UniProtKB">
        <authorList>
            <consortium name="EnsemblPlants"/>
        </authorList>
    </citation>
    <scope>IDENTIFICATION</scope>
    <source>
        <strain evidence="2">DM1-3 516 R44</strain>
    </source>
</reference>
<feature type="region of interest" description="Disordered" evidence="1">
    <location>
        <begin position="182"/>
        <end position="202"/>
    </location>
</feature>
<dbReference type="AlphaFoldDB" id="M1DRW1"/>
<sequence length="273" mass="31253">MVSLLASGGFHLLLVVRRSWVWIYEAFPHLGSYAKKSLDSPRPIPHLLRWHTAKSDNIVKGDPFKYKGRSTKVVNSYLVPTVRETKQNYMTTLKPYTDEVKDTIIDALKANLKGETVLTSAIENQEDEILGENNSNHPCENSVSSGQKNKNDNLCERVASLELSMMEVVAFIRDEKLRRAQKNKKNEATVDKNEDYTSSTVDEDGVEVEVDVVEILPLAIVDEDLIAVDEYFAEEVDGQEEEKMAEKDEEREEEKLEENEEEIEEKKQEEKEE</sequence>
<dbReference type="EnsemblPlants" id="PGSC0003DMT400093399">
    <property type="protein sequence ID" value="PGSC0003DMT400093399"/>
    <property type="gene ID" value="PGSC0003DMG400042970"/>
</dbReference>